<protein>
    <submittedName>
        <fullName evidence="1">Uncharacterized protein</fullName>
    </submittedName>
</protein>
<dbReference type="EMBL" id="BOVJ01000110">
    <property type="protein sequence ID" value="GIQ64892.1"/>
    <property type="molecule type" value="Genomic_DNA"/>
</dbReference>
<evidence type="ECO:0000313" key="1">
    <source>
        <dbReference type="EMBL" id="GIQ64892.1"/>
    </source>
</evidence>
<dbReference type="Proteomes" id="UP000680304">
    <property type="component" value="Unassembled WGS sequence"/>
</dbReference>
<accession>A0ABQ4N9I2</accession>
<evidence type="ECO:0000313" key="2">
    <source>
        <dbReference type="Proteomes" id="UP000680304"/>
    </source>
</evidence>
<gene>
    <name evidence="1" type="ORF">PACILC2_34600</name>
</gene>
<comment type="caution">
    <text evidence="1">The sequence shown here is derived from an EMBL/GenBank/DDBJ whole genome shotgun (WGS) entry which is preliminary data.</text>
</comment>
<organism evidence="1 2">
    <name type="scientific">Paenibacillus cisolokensis</name>
    <dbReference type="NCBI Taxonomy" id="1658519"/>
    <lineage>
        <taxon>Bacteria</taxon>
        <taxon>Bacillati</taxon>
        <taxon>Bacillota</taxon>
        <taxon>Bacilli</taxon>
        <taxon>Bacillales</taxon>
        <taxon>Paenibacillaceae</taxon>
        <taxon>Paenibacillus</taxon>
    </lineage>
</organism>
<proteinExistence type="predicted"/>
<reference evidence="1 2" key="1">
    <citation type="submission" date="2021-04" db="EMBL/GenBank/DDBJ databases">
        <title>Draft genome sequence of Paenibacillus cisolokensis, LC2-13A.</title>
        <authorList>
            <person name="Uke A."/>
            <person name="Chhe C."/>
            <person name="Baramee S."/>
            <person name="Kosugi A."/>
        </authorList>
    </citation>
    <scope>NUCLEOTIDE SEQUENCE [LARGE SCALE GENOMIC DNA]</scope>
    <source>
        <strain evidence="1 2">LC2-13A</strain>
    </source>
</reference>
<sequence>MDMKRASLTQLLEFGRELKRIKDAGLADHIGGFGEFIALVGLSRQQADRLVRLAEVAAR</sequence>
<keyword evidence="2" id="KW-1185">Reference proteome</keyword>
<name>A0ABQ4N9I2_9BACL</name>